<dbReference type="AlphaFoldDB" id="A0A6G1G3Q4"/>
<feature type="compositionally biased region" description="Basic and acidic residues" evidence="1">
    <location>
        <begin position="372"/>
        <end position="391"/>
    </location>
</feature>
<feature type="region of interest" description="Disordered" evidence="1">
    <location>
        <begin position="272"/>
        <end position="391"/>
    </location>
</feature>
<feature type="region of interest" description="Disordered" evidence="1">
    <location>
        <begin position="486"/>
        <end position="591"/>
    </location>
</feature>
<gene>
    <name evidence="3 5" type="ORF">P152DRAFT_338937</name>
</gene>
<feature type="compositionally biased region" description="Basic and acidic residues" evidence="1">
    <location>
        <begin position="272"/>
        <end position="292"/>
    </location>
</feature>
<feature type="domain" description="PWWP" evidence="2">
    <location>
        <begin position="124"/>
        <end position="207"/>
    </location>
</feature>
<dbReference type="GeneID" id="54415888"/>
<feature type="region of interest" description="Disordered" evidence="1">
    <location>
        <begin position="36"/>
        <end position="117"/>
    </location>
</feature>
<evidence type="ECO:0000313" key="3">
    <source>
        <dbReference type="EMBL" id="KAF1812449.1"/>
    </source>
</evidence>
<dbReference type="RefSeq" id="XP_033534080.1">
    <property type="nucleotide sequence ID" value="XM_033675318.1"/>
</dbReference>
<feature type="compositionally biased region" description="Basic and acidic residues" evidence="1">
    <location>
        <begin position="502"/>
        <end position="544"/>
    </location>
</feature>
<feature type="compositionally biased region" description="Polar residues" evidence="1">
    <location>
        <begin position="55"/>
        <end position="65"/>
    </location>
</feature>
<reference evidence="5" key="2">
    <citation type="submission" date="2020-04" db="EMBL/GenBank/DDBJ databases">
        <authorList>
            <consortium name="NCBI Genome Project"/>
        </authorList>
    </citation>
    <scope>NUCLEOTIDE SEQUENCE</scope>
    <source>
        <strain evidence="5">CBS 781.70</strain>
    </source>
</reference>
<protein>
    <recommendedName>
        <fullName evidence="2">PWWP domain-containing protein</fullName>
    </recommendedName>
</protein>
<dbReference type="InterPro" id="IPR000313">
    <property type="entry name" value="PWWP_dom"/>
</dbReference>
<evidence type="ECO:0000259" key="2">
    <source>
        <dbReference type="PROSITE" id="PS50812"/>
    </source>
</evidence>
<dbReference type="PROSITE" id="PS50812">
    <property type="entry name" value="PWWP"/>
    <property type="match status" value="1"/>
</dbReference>
<feature type="compositionally biased region" description="Basic residues" evidence="1">
    <location>
        <begin position="105"/>
        <end position="114"/>
    </location>
</feature>
<sequence length="591" mass="65324">MALPPRQTRPPIVGSSRMSRHLSSWLLTLYSTSVDAVPQTETSSAEPAATKESEAGSQKPANEGTNGAEASADTIEPLAATTNGATDATKRDRKRKSSSGVPEHKSKKLNRKKSMPQLQLDVEPGQFWFARMRGHQPWPSVICDEQMLPISLLSKRPVSAKRVDGTWRADFEVGGKNVRDRRYPVMFLATNEFAWQPNTDLLPLDMNEIKEKVESGNQGKMPNTLWEAYKTAAGEHSLTHFKSVLMEHEKAMVKEQEDREQEEELLKQQIEAADKAAAEQAEKKKEKAEQQKKSKKKGKSDDVEMADADGTAKASKSKKRKKGEAADTDAEEGTKPPKTPKLKLTNKSTDTPAAASDTKSKKASKPSAKKAAFKDTAPKEEKKQETEAEKLEKRQKLVLFLRHRLQKGFLDKNTPPKDEDMPDMSLRLSDLEKHENLEVSIIKATKINKVLKQLLRIEYIPRDEEFHFRQRATDLLGIYNKSMELETPTPAPAASTGAAAPKSEEPEVKTNGVNHEEPAKEGASPDEKNEVKSVEAEEPKKDTLEVAEGDGDISMTDAKADMVAPEEAPERAAETAADAPVASTEEPSFAT</sequence>
<reference evidence="3 5" key="1">
    <citation type="submission" date="2020-01" db="EMBL/GenBank/DDBJ databases">
        <authorList>
            <consortium name="DOE Joint Genome Institute"/>
            <person name="Haridas S."/>
            <person name="Albert R."/>
            <person name="Binder M."/>
            <person name="Bloem J."/>
            <person name="Labutti K."/>
            <person name="Salamov A."/>
            <person name="Andreopoulos B."/>
            <person name="Baker S.E."/>
            <person name="Barry K."/>
            <person name="Bills G."/>
            <person name="Bluhm B.H."/>
            <person name="Cannon C."/>
            <person name="Castanera R."/>
            <person name="Culley D.E."/>
            <person name="Daum C."/>
            <person name="Ezra D."/>
            <person name="Gonzalez J.B."/>
            <person name="Henrissat B."/>
            <person name="Kuo A."/>
            <person name="Liang C."/>
            <person name="Lipzen A."/>
            <person name="Lutzoni F."/>
            <person name="Magnuson J."/>
            <person name="Mondo S."/>
            <person name="Nolan M."/>
            <person name="Ohm R."/>
            <person name="Pangilinan J."/>
            <person name="Park H.-J."/>
            <person name="Ramirez L."/>
            <person name="Alfaro M."/>
            <person name="Sun H."/>
            <person name="Tritt A."/>
            <person name="Yoshinaga Y."/>
            <person name="Zwiers L.-H."/>
            <person name="Turgeon B.G."/>
            <person name="Goodwin S.B."/>
            <person name="Spatafora J.W."/>
            <person name="Crous P.W."/>
            <person name="Grigoriev I.V."/>
        </authorList>
    </citation>
    <scope>NUCLEOTIDE SEQUENCE</scope>
    <source>
        <strain evidence="3 5">CBS 781.70</strain>
    </source>
</reference>
<feature type="compositionally biased region" description="Low complexity" evidence="1">
    <location>
        <begin position="492"/>
        <end position="501"/>
    </location>
</feature>
<dbReference type="Proteomes" id="UP000504638">
    <property type="component" value="Unplaced"/>
</dbReference>
<organism evidence="3">
    <name type="scientific">Eremomyces bilateralis CBS 781.70</name>
    <dbReference type="NCBI Taxonomy" id="1392243"/>
    <lineage>
        <taxon>Eukaryota</taxon>
        <taxon>Fungi</taxon>
        <taxon>Dikarya</taxon>
        <taxon>Ascomycota</taxon>
        <taxon>Pezizomycotina</taxon>
        <taxon>Dothideomycetes</taxon>
        <taxon>Dothideomycetes incertae sedis</taxon>
        <taxon>Eremomycetales</taxon>
        <taxon>Eremomycetaceae</taxon>
        <taxon>Eremomyces</taxon>
    </lineage>
</organism>
<dbReference type="Pfam" id="PF00855">
    <property type="entry name" value="PWWP"/>
    <property type="match status" value="1"/>
</dbReference>
<keyword evidence="4" id="KW-1185">Reference proteome</keyword>
<evidence type="ECO:0000313" key="4">
    <source>
        <dbReference type="Proteomes" id="UP000504638"/>
    </source>
</evidence>
<dbReference type="SMART" id="SM00293">
    <property type="entry name" value="PWWP"/>
    <property type="match status" value="1"/>
</dbReference>
<reference evidence="5" key="3">
    <citation type="submission" date="2025-04" db="UniProtKB">
        <authorList>
            <consortium name="RefSeq"/>
        </authorList>
    </citation>
    <scope>IDENTIFICATION</scope>
    <source>
        <strain evidence="5">CBS 781.70</strain>
    </source>
</reference>
<proteinExistence type="predicted"/>
<evidence type="ECO:0000313" key="5">
    <source>
        <dbReference type="RefSeq" id="XP_033534080.1"/>
    </source>
</evidence>
<name>A0A6G1G3Q4_9PEZI</name>
<accession>A0A6G1G3Q4</accession>
<evidence type="ECO:0000256" key="1">
    <source>
        <dbReference type="SAM" id="MobiDB-lite"/>
    </source>
</evidence>
<dbReference type="Gene3D" id="2.30.30.140">
    <property type="match status" value="1"/>
</dbReference>
<dbReference type="OrthoDB" id="62853at2759"/>
<dbReference type="EMBL" id="ML975157">
    <property type="protein sequence ID" value="KAF1812449.1"/>
    <property type="molecule type" value="Genomic_DNA"/>
</dbReference>
<dbReference type="SUPFAM" id="SSF63748">
    <property type="entry name" value="Tudor/PWWP/MBT"/>
    <property type="match status" value="1"/>
</dbReference>